<gene>
    <name evidence="1" type="ORF">OVA965_LOCUS17314</name>
    <name evidence="2" type="ORF">TMI583_LOCUS17326</name>
</gene>
<dbReference type="Proteomes" id="UP000682733">
    <property type="component" value="Unassembled WGS sequence"/>
</dbReference>
<evidence type="ECO:0000313" key="3">
    <source>
        <dbReference type="Proteomes" id="UP000677228"/>
    </source>
</evidence>
<dbReference type="EMBL" id="CAJNOK010008271">
    <property type="protein sequence ID" value="CAF1058987.1"/>
    <property type="molecule type" value="Genomic_DNA"/>
</dbReference>
<evidence type="ECO:0000313" key="2">
    <source>
        <dbReference type="EMBL" id="CAF3824816.1"/>
    </source>
</evidence>
<sequence length="21" mass="2505">SRLARFNDIQTLLKHPQLKLI</sequence>
<comment type="caution">
    <text evidence="1">The sequence shown here is derived from an EMBL/GenBank/DDBJ whole genome shotgun (WGS) entry which is preliminary data.</text>
</comment>
<organism evidence="1 3">
    <name type="scientific">Didymodactylos carnosus</name>
    <dbReference type="NCBI Taxonomy" id="1234261"/>
    <lineage>
        <taxon>Eukaryota</taxon>
        <taxon>Metazoa</taxon>
        <taxon>Spiralia</taxon>
        <taxon>Gnathifera</taxon>
        <taxon>Rotifera</taxon>
        <taxon>Eurotatoria</taxon>
        <taxon>Bdelloidea</taxon>
        <taxon>Philodinida</taxon>
        <taxon>Philodinidae</taxon>
        <taxon>Didymodactylos</taxon>
    </lineage>
</organism>
<dbReference type="Proteomes" id="UP000677228">
    <property type="component" value="Unassembled WGS sequence"/>
</dbReference>
<dbReference type="EMBL" id="CAJOBA010008287">
    <property type="protein sequence ID" value="CAF3824816.1"/>
    <property type="molecule type" value="Genomic_DNA"/>
</dbReference>
<proteinExistence type="predicted"/>
<feature type="non-terminal residue" evidence="1">
    <location>
        <position position="1"/>
    </location>
</feature>
<name>A0A8S2E4V5_9BILA</name>
<dbReference type="AlphaFoldDB" id="A0A8S2E4V5"/>
<protein>
    <submittedName>
        <fullName evidence="1">Uncharacterized protein</fullName>
    </submittedName>
</protein>
<accession>A0A8S2E4V5</accession>
<evidence type="ECO:0000313" key="1">
    <source>
        <dbReference type="EMBL" id="CAF1058987.1"/>
    </source>
</evidence>
<reference evidence="1" key="1">
    <citation type="submission" date="2021-02" db="EMBL/GenBank/DDBJ databases">
        <authorList>
            <person name="Nowell W R."/>
        </authorList>
    </citation>
    <scope>NUCLEOTIDE SEQUENCE</scope>
</reference>